<organism evidence="1">
    <name type="scientific">Anguilla anguilla</name>
    <name type="common">European freshwater eel</name>
    <name type="synonym">Muraena anguilla</name>
    <dbReference type="NCBI Taxonomy" id="7936"/>
    <lineage>
        <taxon>Eukaryota</taxon>
        <taxon>Metazoa</taxon>
        <taxon>Chordata</taxon>
        <taxon>Craniata</taxon>
        <taxon>Vertebrata</taxon>
        <taxon>Euteleostomi</taxon>
        <taxon>Actinopterygii</taxon>
        <taxon>Neopterygii</taxon>
        <taxon>Teleostei</taxon>
        <taxon>Anguilliformes</taxon>
        <taxon>Anguillidae</taxon>
        <taxon>Anguilla</taxon>
    </lineage>
</organism>
<accession>A0A0E9VCN7</accession>
<sequence>MVNFTQGMVSFKRIRLSLPQSHPDSHAQFTAWSYLPGNPRITLKQYLQVRPSHITFLKIH</sequence>
<protein>
    <submittedName>
        <fullName evidence="1">Uncharacterized protein</fullName>
    </submittedName>
</protein>
<evidence type="ECO:0000313" key="1">
    <source>
        <dbReference type="EMBL" id="JAH75879.1"/>
    </source>
</evidence>
<name>A0A0E9VCN7_ANGAN</name>
<dbReference type="AlphaFoldDB" id="A0A0E9VCN7"/>
<reference evidence="1" key="2">
    <citation type="journal article" date="2015" name="Fish Shellfish Immunol.">
        <title>Early steps in the European eel (Anguilla anguilla)-Vibrio vulnificus interaction in the gills: Role of the RtxA13 toxin.</title>
        <authorList>
            <person name="Callol A."/>
            <person name="Pajuelo D."/>
            <person name="Ebbesson L."/>
            <person name="Teles M."/>
            <person name="MacKenzie S."/>
            <person name="Amaro C."/>
        </authorList>
    </citation>
    <scope>NUCLEOTIDE SEQUENCE</scope>
</reference>
<proteinExistence type="predicted"/>
<dbReference type="EMBL" id="GBXM01032698">
    <property type="protein sequence ID" value="JAH75879.1"/>
    <property type="molecule type" value="Transcribed_RNA"/>
</dbReference>
<reference evidence="1" key="1">
    <citation type="submission" date="2014-11" db="EMBL/GenBank/DDBJ databases">
        <authorList>
            <person name="Amaro Gonzalez C."/>
        </authorList>
    </citation>
    <scope>NUCLEOTIDE SEQUENCE</scope>
</reference>